<dbReference type="Proteomes" id="UP001596002">
    <property type="component" value="Unassembled WGS sequence"/>
</dbReference>
<gene>
    <name evidence="2" type="ORF">ACFO8Q_21110</name>
</gene>
<comment type="caution">
    <text evidence="2">The sequence shown here is derived from an EMBL/GenBank/DDBJ whole genome shotgun (WGS) entry which is preliminary data.</text>
</comment>
<evidence type="ECO:0000256" key="1">
    <source>
        <dbReference type="SAM" id="Phobius"/>
    </source>
</evidence>
<organism evidence="2 3">
    <name type="scientific">Effusibacillus consociatus</name>
    <dbReference type="NCBI Taxonomy" id="1117041"/>
    <lineage>
        <taxon>Bacteria</taxon>
        <taxon>Bacillati</taxon>
        <taxon>Bacillota</taxon>
        <taxon>Bacilli</taxon>
        <taxon>Bacillales</taxon>
        <taxon>Alicyclobacillaceae</taxon>
        <taxon>Effusibacillus</taxon>
    </lineage>
</organism>
<proteinExistence type="predicted"/>
<evidence type="ECO:0000313" key="3">
    <source>
        <dbReference type="Proteomes" id="UP001596002"/>
    </source>
</evidence>
<accession>A0ABV9Q5R0</accession>
<name>A0ABV9Q5R0_9BACL</name>
<keyword evidence="1" id="KW-0812">Transmembrane</keyword>
<dbReference type="EMBL" id="JBHSHC010000147">
    <property type="protein sequence ID" value="MFC4769811.1"/>
    <property type="molecule type" value="Genomic_DNA"/>
</dbReference>
<sequence length="41" mass="4873">MKQRRKMRPRDKMILWVSLLFGLSGAGYMLYLQYLYSTGSI</sequence>
<keyword evidence="3" id="KW-1185">Reference proteome</keyword>
<protein>
    <submittedName>
        <fullName evidence="2">Uncharacterized protein</fullName>
    </submittedName>
</protein>
<keyword evidence="1" id="KW-0472">Membrane</keyword>
<reference evidence="3" key="1">
    <citation type="journal article" date="2019" name="Int. J. Syst. Evol. Microbiol.">
        <title>The Global Catalogue of Microorganisms (GCM) 10K type strain sequencing project: providing services to taxonomists for standard genome sequencing and annotation.</title>
        <authorList>
            <consortium name="The Broad Institute Genomics Platform"/>
            <consortium name="The Broad Institute Genome Sequencing Center for Infectious Disease"/>
            <person name="Wu L."/>
            <person name="Ma J."/>
        </authorList>
    </citation>
    <scope>NUCLEOTIDE SEQUENCE [LARGE SCALE GENOMIC DNA]</scope>
    <source>
        <strain evidence="3">WYCCWR 12678</strain>
    </source>
</reference>
<feature type="transmembrane region" description="Helical" evidence="1">
    <location>
        <begin position="12"/>
        <end position="31"/>
    </location>
</feature>
<evidence type="ECO:0000313" key="2">
    <source>
        <dbReference type="EMBL" id="MFC4769811.1"/>
    </source>
</evidence>
<keyword evidence="1" id="KW-1133">Transmembrane helix</keyword>